<evidence type="ECO:0000256" key="5">
    <source>
        <dbReference type="ARBA" id="ARBA00022692"/>
    </source>
</evidence>
<evidence type="ECO:0000256" key="6">
    <source>
        <dbReference type="ARBA" id="ARBA00022989"/>
    </source>
</evidence>
<evidence type="ECO:0000256" key="4">
    <source>
        <dbReference type="ARBA" id="ARBA00022679"/>
    </source>
</evidence>
<protein>
    <recommendedName>
        <fullName evidence="11">Glycosyltransferase RgtA/B/C/D-like domain-containing protein</fullName>
    </recommendedName>
</protein>
<feature type="transmembrane region" description="Helical" evidence="8">
    <location>
        <begin position="196"/>
        <end position="212"/>
    </location>
</feature>
<keyword evidence="10" id="KW-1185">Reference proteome</keyword>
<dbReference type="PANTHER" id="PTHR33908:SF11">
    <property type="entry name" value="MEMBRANE PROTEIN"/>
    <property type="match status" value="1"/>
</dbReference>
<feature type="transmembrane region" description="Helical" evidence="8">
    <location>
        <begin position="217"/>
        <end position="234"/>
    </location>
</feature>
<keyword evidence="4" id="KW-0808">Transferase</keyword>
<keyword evidence="2" id="KW-1003">Cell membrane</keyword>
<evidence type="ECO:0000256" key="2">
    <source>
        <dbReference type="ARBA" id="ARBA00022475"/>
    </source>
</evidence>
<keyword evidence="5 8" id="KW-0812">Transmembrane</keyword>
<evidence type="ECO:0000256" key="7">
    <source>
        <dbReference type="ARBA" id="ARBA00023136"/>
    </source>
</evidence>
<dbReference type="PANTHER" id="PTHR33908">
    <property type="entry name" value="MANNOSYLTRANSFERASE YKCB-RELATED"/>
    <property type="match status" value="1"/>
</dbReference>
<dbReference type="Proteomes" id="UP001432209">
    <property type="component" value="Chromosome"/>
</dbReference>
<feature type="transmembrane region" description="Helical" evidence="8">
    <location>
        <begin position="342"/>
        <end position="360"/>
    </location>
</feature>
<dbReference type="InterPro" id="IPR050297">
    <property type="entry name" value="LipidA_mod_glycosyltrf_83"/>
</dbReference>
<reference evidence="9" key="1">
    <citation type="submission" date="2022-10" db="EMBL/GenBank/DDBJ databases">
        <title>The complete genomes of actinobacterial strains from the NBC collection.</title>
        <authorList>
            <person name="Joergensen T.S."/>
            <person name="Alvarez Arevalo M."/>
            <person name="Sterndorff E.B."/>
            <person name="Faurdal D."/>
            <person name="Vuksanovic O."/>
            <person name="Mourched A.-S."/>
            <person name="Charusanti P."/>
            <person name="Shaw S."/>
            <person name="Blin K."/>
            <person name="Weber T."/>
        </authorList>
    </citation>
    <scope>NUCLEOTIDE SEQUENCE</scope>
    <source>
        <strain evidence="9">NBC_01432</strain>
    </source>
</reference>
<feature type="transmembrane region" description="Helical" evidence="8">
    <location>
        <begin position="29"/>
        <end position="48"/>
    </location>
</feature>
<dbReference type="EMBL" id="CP109495">
    <property type="protein sequence ID" value="WUX50482.1"/>
    <property type="molecule type" value="Genomic_DNA"/>
</dbReference>
<feature type="transmembrane region" description="Helical" evidence="8">
    <location>
        <begin position="125"/>
        <end position="145"/>
    </location>
</feature>
<evidence type="ECO:0000256" key="1">
    <source>
        <dbReference type="ARBA" id="ARBA00004651"/>
    </source>
</evidence>
<keyword evidence="7 8" id="KW-0472">Membrane</keyword>
<evidence type="ECO:0000256" key="8">
    <source>
        <dbReference type="SAM" id="Phobius"/>
    </source>
</evidence>
<feature type="transmembrane region" description="Helical" evidence="8">
    <location>
        <begin position="175"/>
        <end position="190"/>
    </location>
</feature>
<keyword evidence="6 8" id="KW-1133">Transmembrane helix</keyword>
<evidence type="ECO:0000313" key="9">
    <source>
        <dbReference type="EMBL" id="WUX50482.1"/>
    </source>
</evidence>
<name>A0ABZ1ZVJ8_STRNV</name>
<feature type="transmembrane region" description="Helical" evidence="8">
    <location>
        <begin position="289"/>
        <end position="307"/>
    </location>
</feature>
<evidence type="ECO:0008006" key="11">
    <source>
        <dbReference type="Google" id="ProtNLM"/>
    </source>
</evidence>
<accession>A0ABZ1ZVJ8</accession>
<evidence type="ECO:0000313" key="10">
    <source>
        <dbReference type="Proteomes" id="UP001432209"/>
    </source>
</evidence>
<proteinExistence type="predicted"/>
<feature type="transmembrane region" description="Helical" evidence="8">
    <location>
        <begin position="367"/>
        <end position="383"/>
    </location>
</feature>
<evidence type="ECO:0000256" key="3">
    <source>
        <dbReference type="ARBA" id="ARBA00022676"/>
    </source>
</evidence>
<dbReference type="GeneID" id="91346699"/>
<feature type="transmembrane region" description="Helical" evidence="8">
    <location>
        <begin position="314"/>
        <end position="336"/>
    </location>
</feature>
<feature type="transmembrane region" description="Helical" evidence="8">
    <location>
        <begin position="151"/>
        <end position="168"/>
    </location>
</feature>
<gene>
    <name evidence="9" type="ORF">OG442_02350</name>
</gene>
<keyword evidence="3" id="KW-0328">Glycosyltransferase</keyword>
<organism evidence="9 10">
    <name type="scientific">Streptomyces niveus</name>
    <name type="common">Streptomyces spheroides</name>
    <dbReference type="NCBI Taxonomy" id="193462"/>
    <lineage>
        <taxon>Bacteria</taxon>
        <taxon>Bacillati</taxon>
        <taxon>Actinomycetota</taxon>
        <taxon>Actinomycetes</taxon>
        <taxon>Kitasatosporales</taxon>
        <taxon>Streptomycetaceae</taxon>
        <taxon>Streptomyces</taxon>
    </lineage>
</organism>
<sequence length="507" mass="54816">MTQTKAVATGLRETSRPARRDWPAADGGLLWLAVVAGVYTIVQLAFLVQGSGLGWDETVYTSQVSRAAQDTAFFSAPRARGITFLIAPVTSLTASVEVLRVYLALLSGAGLFLALWVWRRLLPGSVLALAGALFAGLWITVFYGPQVMPNLWVALGCLCAVGFFLRAARDRTDRTALVGLGVAVAFVALMRPTDAFWLSAPLALIVLAVGRWRRWALLAALAAGGLIGCAEWVIEAYVSYGGLFTRLARASEIQGHLGWHLVFADHMRSLDGRLLCRPCSVQWRRPATAIWWFALPLLTLGGVLVAARLRRLPLVLVPTLVGLSMAVQYLLLIGYAAPRFLLPVYALFALPTALFLIWLARTARPRPLVVGLLVAAAVAHLWVQGSVVADRVERSRADRLKLDAVVAELARQGVRPPCVVSGTEAIRVAFRAGCASRQTGGHDGSITPVQLVAHGRERPVAFVVAGQAGPPAYARDWRVERIPDLPGLRNCRVYLSPSAHRAPTDAR</sequence>
<dbReference type="RefSeq" id="WP_329074095.1">
    <property type="nucleotide sequence ID" value="NZ_CP108849.2"/>
</dbReference>
<comment type="subcellular location">
    <subcellularLocation>
        <location evidence="1">Cell membrane</location>
        <topology evidence="1">Multi-pass membrane protein</topology>
    </subcellularLocation>
</comment>
<feature type="transmembrane region" description="Helical" evidence="8">
    <location>
        <begin position="99"/>
        <end position="118"/>
    </location>
</feature>